<evidence type="ECO:0000313" key="1">
    <source>
        <dbReference type="EMBL" id="QTA92831.1"/>
    </source>
</evidence>
<reference evidence="1" key="1">
    <citation type="journal article" date="2021" name="Microb. Physiol.">
        <title>Proteogenomic Insights into the Physiology of Marine, Sulfate-Reducing, Filamentous Desulfonema limicola and Desulfonema magnum.</title>
        <authorList>
            <person name="Schnaars V."/>
            <person name="Wohlbrand L."/>
            <person name="Scheve S."/>
            <person name="Hinrichs C."/>
            <person name="Reinhardt R."/>
            <person name="Rabus R."/>
        </authorList>
    </citation>
    <scope>NUCLEOTIDE SEQUENCE</scope>
    <source>
        <strain evidence="1">4be13</strain>
    </source>
</reference>
<evidence type="ECO:0000313" key="2">
    <source>
        <dbReference type="Proteomes" id="UP000663722"/>
    </source>
</evidence>
<dbReference type="EMBL" id="CP061800">
    <property type="protein sequence ID" value="QTA92831.1"/>
    <property type="molecule type" value="Genomic_DNA"/>
</dbReference>
<accession>A0A975GT88</accession>
<protein>
    <submittedName>
        <fullName evidence="1">Uncharacterized protein</fullName>
    </submittedName>
</protein>
<dbReference type="Proteomes" id="UP000663722">
    <property type="component" value="Chromosome"/>
</dbReference>
<sequence>MKKVHAMVETELLFILFFYKNKGKSQWGGEGISGVAMTCF</sequence>
<dbReference type="AlphaFoldDB" id="A0A975GT88"/>
<dbReference type="KEGG" id="dmm:dnm_089240"/>
<name>A0A975GT88_9BACT</name>
<organism evidence="1 2">
    <name type="scientific">Desulfonema magnum</name>
    <dbReference type="NCBI Taxonomy" id="45655"/>
    <lineage>
        <taxon>Bacteria</taxon>
        <taxon>Pseudomonadati</taxon>
        <taxon>Thermodesulfobacteriota</taxon>
        <taxon>Desulfobacteria</taxon>
        <taxon>Desulfobacterales</taxon>
        <taxon>Desulfococcaceae</taxon>
        <taxon>Desulfonema</taxon>
    </lineage>
</organism>
<proteinExistence type="predicted"/>
<keyword evidence="2" id="KW-1185">Reference proteome</keyword>
<gene>
    <name evidence="1" type="ORF">dnm_089240</name>
</gene>